<comment type="caution">
    <text evidence="2">The sequence shown here is derived from an EMBL/GenBank/DDBJ whole genome shotgun (WGS) entry which is preliminary data.</text>
</comment>
<proteinExistence type="predicted"/>
<gene>
    <name evidence="2" type="ORF">ACFONA_05035</name>
</gene>
<evidence type="ECO:0000313" key="2">
    <source>
        <dbReference type="EMBL" id="MFC3579523.1"/>
    </source>
</evidence>
<evidence type="ECO:0000259" key="1">
    <source>
        <dbReference type="Pfam" id="PF04965"/>
    </source>
</evidence>
<evidence type="ECO:0000313" key="3">
    <source>
        <dbReference type="Proteomes" id="UP001595713"/>
    </source>
</evidence>
<keyword evidence="3" id="KW-1185">Reference proteome</keyword>
<name>A0ABV7SSQ8_9SPHN</name>
<dbReference type="Proteomes" id="UP001595713">
    <property type="component" value="Unassembled WGS sequence"/>
</dbReference>
<dbReference type="Gene3D" id="3.10.450.40">
    <property type="match status" value="1"/>
</dbReference>
<organism evidence="2 3">
    <name type="scientific">Sphingomonas hylomeconis</name>
    <dbReference type="NCBI Taxonomy" id="1395958"/>
    <lineage>
        <taxon>Bacteria</taxon>
        <taxon>Pseudomonadati</taxon>
        <taxon>Pseudomonadota</taxon>
        <taxon>Alphaproteobacteria</taxon>
        <taxon>Sphingomonadales</taxon>
        <taxon>Sphingomonadaceae</taxon>
        <taxon>Sphingomonas</taxon>
    </lineage>
</organism>
<protein>
    <submittedName>
        <fullName evidence="2">GPW/gp25 family protein</fullName>
    </submittedName>
</protein>
<dbReference type="SUPFAM" id="SSF160719">
    <property type="entry name" value="gpW/gp25-like"/>
    <property type="match status" value="1"/>
</dbReference>
<feature type="domain" description="IraD/Gp25-like" evidence="1">
    <location>
        <begin position="15"/>
        <end position="96"/>
    </location>
</feature>
<dbReference type="InterPro" id="IPR007048">
    <property type="entry name" value="IraD/Gp25-like"/>
</dbReference>
<reference evidence="3" key="1">
    <citation type="journal article" date="2019" name="Int. J. Syst. Evol. Microbiol.">
        <title>The Global Catalogue of Microorganisms (GCM) 10K type strain sequencing project: providing services to taxonomists for standard genome sequencing and annotation.</title>
        <authorList>
            <consortium name="The Broad Institute Genomics Platform"/>
            <consortium name="The Broad Institute Genome Sequencing Center for Infectious Disease"/>
            <person name="Wu L."/>
            <person name="Ma J."/>
        </authorList>
    </citation>
    <scope>NUCLEOTIDE SEQUENCE [LARGE SCALE GENOMIC DNA]</scope>
    <source>
        <strain evidence="3">KCTC 42739</strain>
    </source>
</reference>
<dbReference type="Pfam" id="PF04965">
    <property type="entry name" value="GPW_gp25"/>
    <property type="match status" value="1"/>
</dbReference>
<accession>A0ABV7SSQ8</accession>
<dbReference type="EMBL" id="JBHRXP010000002">
    <property type="protein sequence ID" value="MFC3579523.1"/>
    <property type="molecule type" value="Genomic_DNA"/>
</dbReference>
<dbReference type="RefSeq" id="WP_261295513.1">
    <property type="nucleotide sequence ID" value="NZ_JANQBK010000017.1"/>
</dbReference>
<sequence>MIGMDRDTGAPLAGVDHLRQSIGDILGTPLGTRIGRREYGSELPELMDQPMNDLGRIRVFAATALAIMRQERRARISRIALAAGDTPGAFDIRIVGRRTDVAGAIAALDLSIPVRAKSALAA</sequence>